<evidence type="ECO:0000256" key="2">
    <source>
        <dbReference type="ARBA" id="ARBA00011322"/>
    </source>
</evidence>
<dbReference type="STRING" id="698762.SAMN00808754_2071"/>
<feature type="coiled-coil region" evidence="4">
    <location>
        <begin position="264"/>
        <end position="341"/>
    </location>
</feature>
<keyword evidence="4" id="KW-0175">Coiled coil</keyword>
<gene>
    <name evidence="6" type="ORF">SAMN00808754_2071</name>
</gene>
<organism evidence="6 7">
    <name type="scientific">Thermanaeromonas toyohensis ToBE</name>
    <dbReference type="NCBI Taxonomy" id="698762"/>
    <lineage>
        <taxon>Bacteria</taxon>
        <taxon>Bacillati</taxon>
        <taxon>Bacillota</taxon>
        <taxon>Clostridia</taxon>
        <taxon>Neomoorellales</taxon>
        <taxon>Neomoorellaceae</taxon>
        <taxon>Thermanaeromonas</taxon>
    </lineage>
</organism>
<dbReference type="InterPro" id="IPR038734">
    <property type="entry name" value="YhaN_AAA"/>
</dbReference>
<evidence type="ECO:0000313" key="7">
    <source>
        <dbReference type="Proteomes" id="UP000192569"/>
    </source>
</evidence>
<sequence length="657" mass="74904">MKLLRLTLKNFKGIRRFTLEPNGANCTVYGANEAGKTSLVDAYLWLLFGRDSQNRADFAIKTLDQNGQVIPGLEHEVEGVFDLDGRKLTLRRVFREKWTKKRGSATTIFSGHETLYYVDGVPVKEKEYQARVAALADETVFRLLTDPYHFNRNLSWQERRRILMEICGDITDQEVIVSDPSLSELPSILGNRSIDDHRKIVQARMSKINQELREIPTRIDEATRALPDVPDIDEAELQSQIKALYDVLAEKQAALAQVSSGGAIAEAKVALRECEAEIQRLRNEQAARQAERTGELRRKLIEAKGQVDVLTTEIAVAKRRMVQLLDDAQAVEREINSLRIQWHERNKQEFVFEQDTICPTCGQPLPQEKLTEAREKALAEFNLAKARDLEEISNLGKRRRAEYEEIMGEYNWLSAKLAEMEAELVKRQAEVDRLKAELEAANNDTDIALDNAIKAAMERKAELEAEIERLQADNREAIEKVRREIDAINGQIKDLSQTLARIQARKAGLARIEELKAQEKALAAEYERLEKELYLCEQFVRTKVNLLEERINSKFRYARFKLFEQQVNGGIAETCVTLYKGVPYPDLNGAAKINIGLDIINTLAEHYGFYAPIFIDERESVTNLIPVNSQVISLVVSPRDKTLRVEIEEDTLLKEAI</sequence>
<dbReference type="Pfam" id="PF13514">
    <property type="entry name" value="AAA_27"/>
    <property type="match status" value="1"/>
</dbReference>
<protein>
    <recommendedName>
        <fullName evidence="3">Nuclease SbcCD subunit C</fullName>
    </recommendedName>
</protein>
<dbReference type="OrthoDB" id="1698838at2"/>
<dbReference type="SUPFAM" id="SSF52540">
    <property type="entry name" value="P-loop containing nucleoside triphosphate hydrolases"/>
    <property type="match status" value="1"/>
</dbReference>
<dbReference type="AlphaFoldDB" id="A0A1W1VXM3"/>
<evidence type="ECO:0000256" key="1">
    <source>
        <dbReference type="ARBA" id="ARBA00006930"/>
    </source>
</evidence>
<evidence type="ECO:0000259" key="5">
    <source>
        <dbReference type="Pfam" id="PF13514"/>
    </source>
</evidence>
<dbReference type="PANTHER" id="PTHR32114">
    <property type="entry name" value="ABC TRANSPORTER ABCH.3"/>
    <property type="match status" value="1"/>
</dbReference>
<evidence type="ECO:0000256" key="3">
    <source>
        <dbReference type="ARBA" id="ARBA00013368"/>
    </source>
</evidence>
<evidence type="ECO:0000313" key="6">
    <source>
        <dbReference type="EMBL" id="SMB98000.1"/>
    </source>
</evidence>
<feature type="domain" description="YhaN AAA" evidence="5">
    <location>
        <begin position="1"/>
        <end position="60"/>
    </location>
</feature>
<dbReference type="InterPro" id="IPR027417">
    <property type="entry name" value="P-loop_NTPase"/>
</dbReference>
<comment type="subunit">
    <text evidence="2">Heterodimer of SbcC and SbcD.</text>
</comment>
<accession>A0A1W1VXM3</accession>
<dbReference type="EMBL" id="LT838272">
    <property type="protein sequence ID" value="SMB98000.1"/>
    <property type="molecule type" value="Genomic_DNA"/>
</dbReference>
<dbReference type="RefSeq" id="WP_084665643.1">
    <property type="nucleotide sequence ID" value="NZ_LT838272.1"/>
</dbReference>
<comment type="similarity">
    <text evidence="1">Belongs to the SMC family. SbcC subfamily.</text>
</comment>
<evidence type="ECO:0000256" key="4">
    <source>
        <dbReference type="SAM" id="Coils"/>
    </source>
</evidence>
<dbReference type="Gene3D" id="3.40.50.300">
    <property type="entry name" value="P-loop containing nucleotide triphosphate hydrolases"/>
    <property type="match status" value="1"/>
</dbReference>
<keyword evidence="7" id="KW-1185">Reference proteome</keyword>
<reference evidence="6 7" key="1">
    <citation type="submission" date="2017-04" db="EMBL/GenBank/DDBJ databases">
        <authorList>
            <person name="Afonso C.L."/>
            <person name="Miller P.J."/>
            <person name="Scott M.A."/>
            <person name="Spackman E."/>
            <person name="Goraichik I."/>
            <person name="Dimitrov K.M."/>
            <person name="Suarez D.L."/>
            <person name="Swayne D.E."/>
        </authorList>
    </citation>
    <scope>NUCLEOTIDE SEQUENCE [LARGE SCALE GENOMIC DNA]</scope>
    <source>
        <strain evidence="6 7">ToBE</strain>
    </source>
</reference>
<feature type="coiled-coil region" evidence="4">
    <location>
        <begin position="403"/>
        <end position="532"/>
    </location>
</feature>
<dbReference type="Proteomes" id="UP000192569">
    <property type="component" value="Chromosome I"/>
</dbReference>
<name>A0A1W1VXM3_9FIRM</name>
<proteinExistence type="inferred from homology"/>
<dbReference type="PANTHER" id="PTHR32114:SF2">
    <property type="entry name" value="ABC TRANSPORTER ABCH.3"/>
    <property type="match status" value="1"/>
</dbReference>